<dbReference type="CDD" id="cd06238">
    <property type="entry name" value="M14-like"/>
    <property type="match status" value="1"/>
</dbReference>
<reference evidence="10" key="1">
    <citation type="submission" date="2016-10" db="EMBL/GenBank/DDBJ databases">
        <authorList>
            <person name="Varghese N."/>
            <person name="Submissions S."/>
        </authorList>
    </citation>
    <scope>NUCLEOTIDE SEQUENCE [LARGE SCALE GENOMIC DNA]</scope>
    <source>
        <strain evidence="10">Gh-67</strain>
    </source>
</reference>
<dbReference type="PANTHER" id="PTHR11705">
    <property type="entry name" value="PROTEASE FAMILY M14 CARBOXYPEPTIDASE A,B"/>
    <property type="match status" value="1"/>
</dbReference>
<keyword evidence="7" id="KW-0732">Signal</keyword>
<dbReference type="Pfam" id="PF00246">
    <property type="entry name" value="Peptidase_M14"/>
    <property type="match status" value="1"/>
</dbReference>
<evidence type="ECO:0000256" key="3">
    <source>
        <dbReference type="ARBA" id="ARBA00022670"/>
    </source>
</evidence>
<dbReference type="InterPro" id="IPR000834">
    <property type="entry name" value="Peptidase_M14"/>
</dbReference>
<dbReference type="PANTHER" id="PTHR11705:SF143">
    <property type="entry name" value="SLL0236 PROTEIN"/>
    <property type="match status" value="1"/>
</dbReference>
<dbReference type="GO" id="GO:0004181">
    <property type="term" value="F:metallocarboxypeptidase activity"/>
    <property type="evidence" value="ECO:0007669"/>
    <property type="project" value="InterPro"/>
</dbReference>
<comment type="cofactor">
    <cofactor evidence="1">
        <name>Zn(2+)</name>
        <dbReference type="ChEBI" id="CHEBI:29105"/>
    </cofactor>
</comment>
<dbReference type="STRING" id="551996.SAMN05192573_105111"/>
<organism evidence="9 10">
    <name type="scientific">Mucilaginibacter gossypii</name>
    <dbReference type="NCBI Taxonomy" id="551996"/>
    <lineage>
        <taxon>Bacteria</taxon>
        <taxon>Pseudomonadati</taxon>
        <taxon>Bacteroidota</taxon>
        <taxon>Sphingobacteriia</taxon>
        <taxon>Sphingobacteriales</taxon>
        <taxon>Sphingobacteriaceae</taxon>
        <taxon>Mucilaginibacter</taxon>
    </lineage>
</organism>
<evidence type="ECO:0000256" key="4">
    <source>
        <dbReference type="ARBA" id="ARBA00022801"/>
    </source>
</evidence>
<dbReference type="Gene3D" id="3.40.630.10">
    <property type="entry name" value="Zn peptidases"/>
    <property type="match status" value="1"/>
</dbReference>
<keyword evidence="4" id="KW-0378">Hydrolase</keyword>
<dbReference type="GO" id="GO:0008270">
    <property type="term" value="F:zinc ion binding"/>
    <property type="evidence" value="ECO:0007669"/>
    <property type="project" value="InterPro"/>
</dbReference>
<dbReference type="GO" id="GO:0006508">
    <property type="term" value="P:proteolysis"/>
    <property type="evidence" value="ECO:0007669"/>
    <property type="project" value="UniProtKB-KW"/>
</dbReference>
<dbReference type="GO" id="GO:0005615">
    <property type="term" value="C:extracellular space"/>
    <property type="evidence" value="ECO:0007669"/>
    <property type="project" value="TreeGrafter"/>
</dbReference>
<dbReference type="EMBL" id="FNCG01000005">
    <property type="protein sequence ID" value="SDG85366.1"/>
    <property type="molecule type" value="Genomic_DNA"/>
</dbReference>
<keyword evidence="5" id="KW-0862">Zinc</keyword>
<name>A0A1G7XMS2_9SPHI</name>
<accession>A0A1G7XMS2</accession>
<evidence type="ECO:0000256" key="1">
    <source>
        <dbReference type="ARBA" id="ARBA00001947"/>
    </source>
</evidence>
<evidence type="ECO:0000313" key="10">
    <source>
        <dbReference type="Proteomes" id="UP000199705"/>
    </source>
</evidence>
<evidence type="ECO:0000256" key="7">
    <source>
        <dbReference type="SAM" id="SignalP"/>
    </source>
</evidence>
<keyword evidence="6" id="KW-0482">Metalloprotease</keyword>
<keyword evidence="10" id="KW-1185">Reference proteome</keyword>
<evidence type="ECO:0000259" key="8">
    <source>
        <dbReference type="Pfam" id="PF00246"/>
    </source>
</evidence>
<dbReference type="RefSeq" id="WP_091167218.1">
    <property type="nucleotide sequence ID" value="NZ_FNCG01000005.1"/>
</dbReference>
<keyword evidence="3" id="KW-0645">Protease</keyword>
<protein>
    <submittedName>
        <fullName evidence="9">Zinc carboxypeptidase</fullName>
    </submittedName>
</protein>
<feature type="signal peptide" evidence="7">
    <location>
        <begin position="1"/>
        <end position="20"/>
    </location>
</feature>
<dbReference type="SUPFAM" id="SSF53187">
    <property type="entry name" value="Zn-dependent exopeptidases"/>
    <property type="match status" value="1"/>
</dbReference>
<proteinExistence type="inferred from homology"/>
<dbReference type="InterPro" id="IPR029062">
    <property type="entry name" value="Class_I_gatase-like"/>
</dbReference>
<feature type="chain" id="PRO_5011489483" evidence="7">
    <location>
        <begin position="21"/>
        <end position="835"/>
    </location>
</feature>
<comment type="similarity">
    <text evidence="2">Belongs to the peptidase M14 family.</text>
</comment>
<dbReference type="AlphaFoldDB" id="A0A1G7XMS2"/>
<evidence type="ECO:0000256" key="6">
    <source>
        <dbReference type="ARBA" id="ARBA00023049"/>
    </source>
</evidence>
<evidence type="ECO:0000256" key="2">
    <source>
        <dbReference type="ARBA" id="ARBA00005988"/>
    </source>
</evidence>
<evidence type="ECO:0000313" key="9">
    <source>
        <dbReference type="EMBL" id="SDG85366.1"/>
    </source>
</evidence>
<keyword evidence="9" id="KW-0121">Carboxypeptidase</keyword>
<sequence>MIKKHLLLFVFVSFFCPAFAQKIQSPQEFLGYKLGEHFTPHYRIAEYFRYVASVSKNVKLQQFGTTNEGRPLLAMFIASDENIGRLEEIRHNNLKLAGIESGGGSTAMPVVTWLSYNVHGNEPASSEASMWTLFDMVDPANAATKAWLKNMVVVIDPCLNPDGRDRYVNFYNSVVGAAPDPSPTSREHVEPWPGGRVNHFYFDLNRDWAWQQQKETQARVGLYNQWLPQVHVDYHEQGYNAPYYFAPAAEPYHKDITQWQRQFQITIGKNNAKYFDQNGWMYFTKYEFDLLYPSYGDTYPLYNGSIGMTYEQGGISAGLAVVTRSGDTLTLVQRVAHHHSTSLSTLEIAALNTQKLLDEYKKFFDNSRANPPGDYKTYVIKNDNNNKINALAKMLGRNGIQYGFGLANKTVTGFNYVTQKTEQYNVGANDLVVNAYQPKAVLLHVLLEPKTFIPDSNTYDITAWSLPYAYGLKAYGLKESFKPASTEWSVAEPKPLVNTHAYAYVSAWQSVNDVKFLAALLKKKIKVRYAEKPFEAGGKQFTAGSLIVTRAGNDLAAFDQVVTQTAAALNQEITPISTGFVDKGSDIGSDAVRFIHQPKIALIAGDGVNSEAMGEVWHLFEAQIGYPVTLIRYQDLSRTKLGEFDVVICPDGRYEDFPSEKLQNWIRDGGKLIAVDNAVSLLVDKKGFLIKHREEKKEDKDKEKDKDKTVKLYGDRDRLALSESIPGAIYKLNLDNTHPLGFGLPDYYYSLKLNDDIYDLFSGDDGWNVGTIKKDSYVSGFVGAESKKKIINGLLLGVQPMGRGSVVYMVDDPLFRSFWENGKLLFSNAVFMVGQ</sequence>
<dbReference type="Proteomes" id="UP000199705">
    <property type="component" value="Unassembled WGS sequence"/>
</dbReference>
<gene>
    <name evidence="9" type="ORF">SAMN05192573_105111</name>
</gene>
<dbReference type="SUPFAM" id="SSF52317">
    <property type="entry name" value="Class I glutamine amidotransferase-like"/>
    <property type="match status" value="1"/>
</dbReference>
<feature type="domain" description="Peptidase M14" evidence="8">
    <location>
        <begin position="50"/>
        <end position="214"/>
    </location>
</feature>
<evidence type="ECO:0000256" key="5">
    <source>
        <dbReference type="ARBA" id="ARBA00022833"/>
    </source>
</evidence>